<name>A0A5B7CW66_PORTR</name>
<protein>
    <submittedName>
        <fullName evidence="2">Uncharacterized protein</fullName>
    </submittedName>
</protein>
<proteinExistence type="predicted"/>
<accession>A0A5B7CW66</accession>
<comment type="caution">
    <text evidence="2">The sequence shown here is derived from an EMBL/GenBank/DDBJ whole genome shotgun (WGS) entry which is preliminary data.</text>
</comment>
<dbReference type="EMBL" id="VSRR010000275">
    <property type="protein sequence ID" value="MPC13365.1"/>
    <property type="molecule type" value="Genomic_DNA"/>
</dbReference>
<sequence length="168" mass="17953">MEAAGRVITPIQLVKRGHDTLKHSRTRTLTIFSNTGQSGYVRDVHGDYGDTPSDSKKITTLATVPSSREVSYGSEVKIQLDASFVAASWRGRAPPSVVPPCGHQRHDTPLFRASWGQQVTSVLYLTQSHLTIRFFLPPAALPIPGSDGGGSGSGRTVKVRGTGSNGKV</sequence>
<reference evidence="2 3" key="1">
    <citation type="submission" date="2019-05" db="EMBL/GenBank/DDBJ databases">
        <title>Another draft genome of Portunus trituberculatus and its Hox gene families provides insights of decapod evolution.</title>
        <authorList>
            <person name="Jeong J.-H."/>
            <person name="Song I."/>
            <person name="Kim S."/>
            <person name="Choi T."/>
            <person name="Kim D."/>
            <person name="Ryu S."/>
            <person name="Kim W."/>
        </authorList>
    </citation>
    <scope>NUCLEOTIDE SEQUENCE [LARGE SCALE GENOMIC DNA]</scope>
    <source>
        <tissue evidence="2">Muscle</tissue>
    </source>
</reference>
<gene>
    <name evidence="2" type="ORF">E2C01_006098</name>
</gene>
<evidence type="ECO:0000313" key="3">
    <source>
        <dbReference type="Proteomes" id="UP000324222"/>
    </source>
</evidence>
<dbReference type="Proteomes" id="UP000324222">
    <property type="component" value="Unassembled WGS sequence"/>
</dbReference>
<organism evidence="2 3">
    <name type="scientific">Portunus trituberculatus</name>
    <name type="common">Swimming crab</name>
    <name type="synonym">Neptunus trituberculatus</name>
    <dbReference type="NCBI Taxonomy" id="210409"/>
    <lineage>
        <taxon>Eukaryota</taxon>
        <taxon>Metazoa</taxon>
        <taxon>Ecdysozoa</taxon>
        <taxon>Arthropoda</taxon>
        <taxon>Crustacea</taxon>
        <taxon>Multicrustacea</taxon>
        <taxon>Malacostraca</taxon>
        <taxon>Eumalacostraca</taxon>
        <taxon>Eucarida</taxon>
        <taxon>Decapoda</taxon>
        <taxon>Pleocyemata</taxon>
        <taxon>Brachyura</taxon>
        <taxon>Eubrachyura</taxon>
        <taxon>Portunoidea</taxon>
        <taxon>Portunidae</taxon>
        <taxon>Portuninae</taxon>
        <taxon>Portunus</taxon>
    </lineage>
</organism>
<evidence type="ECO:0000256" key="1">
    <source>
        <dbReference type="SAM" id="MobiDB-lite"/>
    </source>
</evidence>
<evidence type="ECO:0000313" key="2">
    <source>
        <dbReference type="EMBL" id="MPC13365.1"/>
    </source>
</evidence>
<keyword evidence="3" id="KW-1185">Reference proteome</keyword>
<dbReference type="AlphaFoldDB" id="A0A5B7CW66"/>
<feature type="region of interest" description="Disordered" evidence="1">
    <location>
        <begin position="145"/>
        <end position="168"/>
    </location>
</feature>